<dbReference type="AlphaFoldDB" id="A0A2J8XCQ3"/>
<accession>A0A2J8XCQ3</accession>
<proteinExistence type="predicted"/>
<organism evidence="1">
    <name type="scientific">Pongo abelii</name>
    <name type="common">Sumatran orangutan</name>
    <name type="synonym">Pongo pygmaeus abelii</name>
    <dbReference type="NCBI Taxonomy" id="9601"/>
    <lineage>
        <taxon>Eukaryota</taxon>
        <taxon>Metazoa</taxon>
        <taxon>Chordata</taxon>
        <taxon>Craniata</taxon>
        <taxon>Vertebrata</taxon>
        <taxon>Euteleostomi</taxon>
        <taxon>Mammalia</taxon>
        <taxon>Eutheria</taxon>
        <taxon>Euarchontoglires</taxon>
        <taxon>Primates</taxon>
        <taxon>Haplorrhini</taxon>
        <taxon>Catarrhini</taxon>
        <taxon>Hominidae</taxon>
        <taxon>Pongo</taxon>
    </lineage>
</organism>
<comment type="caution">
    <text evidence="1">The sequence shown here is derived from an EMBL/GenBank/DDBJ whole genome shotgun (WGS) entry which is preliminary data.</text>
</comment>
<sequence>MNQKLLKLENLLRFHTIYMQLHSLCQRRALRQWRHGFSSAYPVWTAQLYAWPWPTDVLTGSALSQYRLLVTK</sequence>
<dbReference type="EMBL" id="NDHI03003368">
    <property type="protein sequence ID" value="PNJ79823.1"/>
    <property type="molecule type" value="Genomic_DNA"/>
</dbReference>
<gene>
    <name evidence="1" type="ORF">CR201_G0003352</name>
</gene>
<reference evidence="1" key="1">
    <citation type="submission" date="2017-12" db="EMBL/GenBank/DDBJ databases">
        <title>High-resolution comparative analysis of great ape genomes.</title>
        <authorList>
            <person name="Pollen A."/>
            <person name="Hastie A."/>
            <person name="Hormozdiari F."/>
            <person name="Dougherty M."/>
            <person name="Liu R."/>
            <person name="Chaisson M."/>
            <person name="Hoppe E."/>
            <person name="Hill C."/>
            <person name="Pang A."/>
            <person name="Hillier L."/>
            <person name="Baker C."/>
            <person name="Armstrong J."/>
            <person name="Shendure J."/>
            <person name="Paten B."/>
            <person name="Wilson R."/>
            <person name="Chao H."/>
            <person name="Schneider V."/>
            <person name="Ventura M."/>
            <person name="Kronenberg Z."/>
            <person name="Murali S."/>
            <person name="Gordon D."/>
            <person name="Cantsilieris S."/>
            <person name="Munson K."/>
            <person name="Nelson B."/>
            <person name="Raja A."/>
            <person name="Underwood J."/>
            <person name="Diekhans M."/>
            <person name="Fiddes I."/>
            <person name="Haussler D."/>
            <person name="Eichler E."/>
        </authorList>
    </citation>
    <scope>NUCLEOTIDE SEQUENCE [LARGE SCALE GENOMIC DNA]</scope>
    <source>
        <strain evidence="1">Susie</strain>
    </source>
</reference>
<feature type="non-terminal residue" evidence="1">
    <location>
        <position position="72"/>
    </location>
</feature>
<name>A0A2J8XCQ3_PONAB</name>
<protein>
    <submittedName>
        <fullName evidence="1">MTIF2 isoform 6</fullName>
    </submittedName>
</protein>
<evidence type="ECO:0000313" key="1">
    <source>
        <dbReference type="EMBL" id="PNJ79823.1"/>
    </source>
</evidence>